<dbReference type="GO" id="GO:0071949">
    <property type="term" value="F:FAD binding"/>
    <property type="evidence" value="ECO:0007669"/>
    <property type="project" value="TreeGrafter"/>
</dbReference>
<dbReference type="PRINTS" id="PR00147">
    <property type="entry name" value="DNAPHOTLYASE"/>
</dbReference>
<dbReference type="Pfam" id="PF00875">
    <property type="entry name" value="DNA_photolyase"/>
    <property type="match status" value="1"/>
</dbReference>
<feature type="binding site" evidence="6">
    <location>
        <begin position="249"/>
        <end position="253"/>
    </location>
    <ligand>
        <name>FAD</name>
        <dbReference type="ChEBI" id="CHEBI:57692"/>
    </ligand>
</feature>
<dbReference type="InterPro" id="IPR036155">
    <property type="entry name" value="Crypto/Photolyase_N_sf"/>
</dbReference>
<evidence type="ECO:0000256" key="6">
    <source>
        <dbReference type="PIRSR" id="PIRSR602081-1"/>
    </source>
</evidence>
<dbReference type="PROSITE" id="PS51645">
    <property type="entry name" value="PHR_CRY_ALPHA_BETA"/>
    <property type="match status" value="1"/>
</dbReference>
<evidence type="ECO:0000313" key="11">
    <source>
        <dbReference type="Proteomes" id="UP000295706"/>
    </source>
</evidence>
<evidence type="ECO:0000256" key="8">
    <source>
        <dbReference type="RuleBase" id="RU367151"/>
    </source>
</evidence>
<keyword evidence="4 6" id="KW-0274">FAD</keyword>
<dbReference type="Proteomes" id="UP000295706">
    <property type="component" value="Unassembled WGS sequence"/>
</dbReference>
<dbReference type="PANTHER" id="PTHR11455:SF22">
    <property type="entry name" value="CRYPTOCHROME DASH"/>
    <property type="match status" value="1"/>
</dbReference>
<feature type="site" description="Electron transfer via tryptophanyl radical" evidence="7">
    <location>
        <position position="374"/>
    </location>
</feature>
<feature type="binding site" evidence="6">
    <location>
        <begin position="289"/>
        <end position="296"/>
    </location>
    <ligand>
        <name>FAD</name>
        <dbReference type="ChEBI" id="CHEBI:57692"/>
    </ligand>
</feature>
<dbReference type="InterPro" id="IPR014133">
    <property type="entry name" value="Cry_DASH"/>
</dbReference>
<name>A0A4R4KPM2_9BACT</name>
<evidence type="ECO:0000256" key="7">
    <source>
        <dbReference type="PIRSR" id="PIRSR602081-2"/>
    </source>
</evidence>
<dbReference type="PANTHER" id="PTHR11455">
    <property type="entry name" value="CRYPTOCHROME"/>
    <property type="match status" value="1"/>
</dbReference>
<feature type="binding site" evidence="6">
    <location>
        <begin position="387"/>
        <end position="389"/>
    </location>
    <ligand>
        <name>FAD</name>
        <dbReference type="ChEBI" id="CHEBI:57692"/>
    </ligand>
</feature>
<gene>
    <name evidence="10" type="ORF">EZE20_00300</name>
</gene>
<dbReference type="Pfam" id="PF03441">
    <property type="entry name" value="FAD_binding_7"/>
    <property type="match status" value="1"/>
</dbReference>
<dbReference type="AlphaFoldDB" id="A0A4R4KPM2"/>
<accession>A0A4R4KPM2</accession>
<reference evidence="10 11" key="1">
    <citation type="submission" date="2019-02" db="EMBL/GenBank/DDBJ databases">
        <title>Arundinibacter roseus gen. nov., sp. nov., a new member of the family Cytophagaceae.</title>
        <authorList>
            <person name="Szuroczki S."/>
            <person name="Khayer B."/>
            <person name="Sproer C."/>
            <person name="Toumi M."/>
            <person name="Szabo A."/>
            <person name="Felfoldi T."/>
            <person name="Schumann P."/>
            <person name="Toth E."/>
        </authorList>
    </citation>
    <scope>NUCLEOTIDE SEQUENCE [LARGE SCALE GENOMIC DNA]</scope>
    <source>
        <strain evidence="10 11">DMA-k-7a</strain>
    </source>
</reference>
<dbReference type="NCBIfam" id="TIGR02765">
    <property type="entry name" value="crypto_DASH"/>
    <property type="match status" value="1"/>
</dbReference>
<sequence>MSNRTIYWFRNDLRLHDNEGFLKASQRPGEIIPVYVFDPRIFELSPLGFRKTGIFKTRFLLESVEDLRRSLQAKGADLLIRFGEPEKVLAELAQQYDVSEIHLSKEVAQEETDVESSLSKRLKILNVDMVFTWMATLYHVRDLPFGFNKLPNVFTDFRKSVEKNTSVRPTLAEPSALNLPEEFVPGEIPSFQTLGYEETELIQADGRGVLDFKGGETAGLQRLHAYLWETQNLATYKTTRNGLLGADYSSKFSAWLAVGCLSPRKVYEEVKRFETEIIVNDSTYWLIFELLWRDYFRFVMLRWGTRLFKPSGLKLDKDKTWKQDKALFERWTSGQTGVPFVDANMRELNATGFMSNRGRQNVASFLAHDLGIDWTWGAAYFESLLLDYDVCSNWGNWNYIAGVGNDPRENRYFNTYSQATRYDPDGAYLRHWLPELAEVPADRLNKVWQLSKSEQETYGVSLGSTYPLPIIPADKWL</sequence>
<evidence type="ECO:0000256" key="1">
    <source>
        <dbReference type="ARBA" id="ARBA00005862"/>
    </source>
</evidence>
<feature type="domain" description="Photolyase/cryptochrome alpha/beta" evidence="9">
    <location>
        <begin position="3"/>
        <end position="137"/>
    </location>
</feature>
<dbReference type="GO" id="GO:0003677">
    <property type="term" value="F:DNA binding"/>
    <property type="evidence" value="ECO:0007669"/>
    <property type="project" value="TreeGrafter"/>
</dbReference>
<dbReference type="OrthoDB" id="9772484at2"/>
<comment type="caution">
    <text evidence="10">The sequence shown here is derived from an EMBL/GenBank/DDBJ whole genome shotgun (WGS) entry which is preliminary data.</text>
</comment>
<dbReference type="EMBL" id="SMJU01000001">
    <property type="protein sequence ID" value="TDB68822.1"/>
    <property type="molecule type" value="Genomic_DNA"/>
</dbReference>
<evidence type="ECO:0000313" key="10">
    <source>
        <dbReference type="EMBL" id="TDB68822.1"/>
    </source>
</evidence>
<evidence type="ECO:0000256" key="4">
    <source>
        <dbReference type="ARBA" id="ARBA00022827"/>
    </source>
</evidence>
<organism evidence="10 11">
    <name type="scientific">Arundinibacter roseus</name>
    <dbReference type="NCBI Taxonomy" id="2070510"/>
    <lineage>
        <taxon>Bacteria</taxon>
        <taxon>Pseudomonadati</taxon>
        <taxon>Bacteroidota</taxon>
        <taxon>Cytophagia</taxon>
        <taxon>Cytophagales</taxon>
        <taxon>Spirosomataceae</taxon>
        <taxon>Arundinibacter</taxon>
    </lineage>
</organism>
<evidence type="ECO:0000256" key="5">
    <source>
        <dbReference type="ARBA" id="ARBA00022991"/>
    </source>
</evidence>
<feature type="site" description="Electron transfer via tryptophanyl radical" evidence="7">
    <location>
        <position position="397"/>
    </location>
</feature>
<comment type="cofactor">
    <cofactor evidence="6 8">
        <name>FAD</name>
        <dbReference type="ChEBI" id="CHEBI:57692"/>
    </cofactor>
    <text evidence="6 8">Binds 1 FAD per subunit.</text>
</comment>
<evidence type="ECO:0000259" key="9">
    <source>
        <dbReference type="PROSITE" id="PS51645"/>
    </source>
</evidence>
<evidence type="ECO:0000256" key="3">
    <source>
        <dbReference type="ARBA" id="ARBA00022630"/>
    </source>
</evidence>
<keyword evidence="3 6" id="KW-0285">Flavoprotein</keyword>
<protein>
    <recommendedName>
        <fullName evidence="2 8">Cryptochrome DASH</fullName>
    </recommendedName>
</protein>
<dbReference type="GO" id="GO:0000719">
    <property type="term" value="P:photoreactive repair"/>
    <property type="evidence" value="ECO:0007669"/>
    <property type="project" value="TreeGrafter"/>
</dbReference>
<feature type="binding site" evidence="6">
    <location>
        <position position="236"/>
    </location>
    <ligand>
        <name>FAD</name>
        <dbReference type="ChEBI" id="CHEBI:57692"/>
    </ligand>
</feature>
<dbReference type="InterPro" id="IPR005101">
    <property type="entry name" value="Cryptochr/Photolyase_FAD-bd"/>
</dbReference>
<dbReference type="GO" id="GO:0003904">
    <property type="term" value="F:deoxyribodipyrimidine photo-lyase activity"/>
    <property type="evidence" value="ECO:0007669"/>
    <property type="project" value="TreeGrafter"/>
</dbReference>
<dbReference type="InterPro" id="IPR036134">
    <property type="entry name" value="Crypto/Photolyase_FAD-like_sf"/>
</dbReference>
<dbReference type="Gene3D" id="3.40.50.620">
    <property type="entry name" value="HUPs"/>
    <property type="match status" value="1"/>
</dbReference>
<feature type="site" description="Electron transfer via tryptophanyl radical" evidence="7">
    <location>
        <position position="321"/>
    </location>
</feature>
<dbReference type="SUPFAM" id="SSF52425">
    <property type="entry name" value="Cryptochrome/photolyase, N-terminal domain"/>
    <property type="match status" value="1"/>
</dbReference>
<dbReference type="RefSeq" id="WP_132113304.1">
    <property type="nucleotide sequence ID" value="NZ_SMJU01000001.1"/>
</dbReference>
<dbReference type="SUPFAM" id="SSF48173">
    <property type="entry name" value="Cryptochrome/photolyase FAD-binding domain"/>
    <property type="match status" value="1"/>
</dbReference>
<comment type="function">
    <text evidence="8">May have a photoreceptor function.</text>
</comment>
<comment type="cofactor">
    <cofactor evidence="8">
        <name>(6R)-5,10-methylene-5,6,7,8-tetrahydrofolate</name>
        <dbReference type="ChEBI" id="CHEBI:15636"/>
    </cofactor>
    <text evidence="8">Binds 1 5,10-methenyltetrahydrofolate (MTHF) per subunit.</text>
</comment>
<dbReference type="InterPro" id="IPR006050">
    <property type="entry name" value="DNA_photolyase_N"/>
</dbReference>
<dbReference type="InterPro" id="IPR002081">
    <property type="entry name" value="Cryptochrome/DNA_photolyase_1"/>
</dbReference>
<keyword evidence="11" id="KW-1185">Reference proteome</keyword>
<dbReference type="Gene3D" id="1.10.579.10">
    <property type="entry name" value="DNA Cyclobutane Dipyrimidine Photolyase, subunit A, domain 3"/>
    <property type="match status" value="1"/>
</dbReference>
<comment type="similarity">
    <text evidence="1 8">Belongs to the DNA photolyase class-1 family.</text>
</comment>
<dbReference type="InterPro" id="IPR014729">
    <property type="entry name" value="Rossmann-like_a/b/a_fold"/>
</dbReference>
<evidence type="ECO:0000256" key="2">
    <source>
        <dbReference type="ARBA" id="ARBA00017881"/>
    </source>
</evidence>
<keyword evidence="5 8" id="KW-0157">Chromophore</keyword>
<proteinExistence type="inferred from homology"/>
<dbReference type="Gene3D" id="1.25.40.80">
    <property type="match status" value="1"/>
</dbReference>